<dbReference type="EMBL" id="JASBWU010000002">
    <property type="protein sequence ID" value="KAJ9123997.1"/>
    <property type="molecule type" value="Genomic_DNA"/>
</dbReference>
<proteinExistence type="predicted"/>
<sequence length="274" mass="29789">MSSIGTGYDLSVSTYSPDGRLFQVEYAAKAAENAGLAIGLKCSDGIVLAVEKIVQSKLLVKGANRRIMSLDNHVGMVSSGLLADGRHLAKRGREEAQSYRDQYGAPMTLKVRPDKPASVVSSLMAKGWSSPCSQALIERVAMYEHAYTCYGSVRPFGISTIMAGVDKTGPQLYVVEPSGSYYGYRASAVGKGKQLAKTELEKLDLSNITVKQGVMEVARIAHLVHDDNKDGNFELEMTWIGPETKGFHEHVPSQLLQEAEEAAKRALEEAMEED</sequence>
<accession>A0ACC2XJ58</accession>
<reference evidence="1" key="1">
    <citation type="submission" date="2023-04" db="EMBL/GenBank/DDBJ databases">
        <title>Draft Genome sequencing of Naganishia species isolated from polar environments using Oxford Nanopore Technology.</title>
        <authorList>
            <person name="Leo P."/>
            <person name="Venkateswaran K."/>
        </authorList>
    </citation>
    <scope>NUCLEOTIDE SEQUENCE</scope>
    <source>
        <strain evidence="1">MNA-CCFEE 5425</strain>
    </source>
</reference>
<gene>
    <name evidence="1" type="ORF">QFC22_000789</name>
</gene>
<organism evidence="1 2">
    <name type="scientific">Naganishia vaughanmartiniae</name>
    <dbReference type="NCBI Taxonomy" id="1424756"/>
    <lineage>
        <taxon>Eukaryota</taxon>
        <taxon>Fungi</taxon>
        <taxon>Dikarya</taxon>
        <taxon>Basidiomycota</taxon>
        <taxon>Agaricomycotina</taxon>
        <taxon>Tremellomycetes</taxon>
        <taxon>Filobasidiales</taxon>
        <taxon>Filobasidiaceae</taxon>
        <taxon>Naganishia</taxon>
    </lineage>
</organism>
<name>A0ACC2XJ58_9TREE</name>
<comment type="caution">
    <text evidence="1">The sequence shown here is derived from an EMBL/GenBank/DDBJ whole genome shotgun (WGS) entry which is preliminary data.</text>
</comment>
<evidence type="ECO:0000313" key="1">
    <source>
        <dbReference type="EMBL" id="KAJ9123997.1"/>
    </source>
</evidence>
<dbReference type="Proteomes" id="UP001243375">
    <property type="component" value="Unassembled WGS sequence"/>
</dbReference>
<protein>
    <submittedName>
        <fullName evidence="1">Uncharacterized protein</fullName>
    </submittedName>
</protein>
<evidence type="ECO:0000313" key="2">
    <source>
        <dbReference type="Proteomes" id="UP001243375"/>
    </source>
</evidence>
<keyword evidence="2" id="KW-1185">Reference proteome</keyword>